<dbReference type="InterPro" id="IPR011600">
    <property type="entry name" value="Pept_C14_caspase"/>
</dbReference>
<gene>
    <name evidence="2" type="ORF">SLS58_007630</name>
</gene>
<sequence length="503" mass="58107">MAPPDANSTNPLALGFHLGLAPAESVHGKHEEARLAFNKFVDARYKDGSSGYSEVGVLLVCWTADDMDVKNESEFALQMLKQRQVDMLKQVFDEQFRFYTEVYKIPSQNSAVELRAKMQRWAHQFEGAQKLSIIYYAGHGSQVDGDPTDLAMHGTRQEEKADTFFNSSFQPLNLTDTDCLLVLDCCYAAASFSRAEIGRRKFELLCSVAPNEMAYGPTYANSFTKVLCTALEELLEEHPSQGFSTSELYRKLYHRSGRTKKPFLFDQSSKNFGWIYLRPFYYGPEAKEENIAVELRLEMSRVPAEPEMKELAAHMQYLPLVKKLKFQHLHAPDHILQEFFDDLVRRQRIRPFIRKLRQRVAMRRNRDFGLPDTEEEKRVARDDVIDLYDWGAESELTHPDRPIRRASMPYKKGLSRQTTAVDSSATDDNCIDYEPARKTVSLAVSLTVFNSPLLRVRRKYAELSPLKRLLEFSIAFVILFLEAMLRWCNGISEWTRQSERRRD</sequence>
<dbReference type="Pfam" id="PF00656">
    <property type="entry name" value="Peptidase_C14"/>
    <property type="match status" value="1"/>
</dbReference>
<comment type="caution">
    <text evidence="2">The sequence shown here is derived from an EMBL/GenBank/DDBJ whole genome shotgun (WGS) entry which is preliminary data.</text>
</comment>
<feature type="domain" description="Peptidase C14 caspase" evidence="1">
    <location>
        <begin position="85"/>
        <end position="234"/>
    </location>
</feature>
<reference evidence="2 3" key="1">
    <citation type="journal article" date="2023" name="Plant Dis.">
        <title>First Report of Diplodia intermedia Causing Canker and Dieback Diseases on Apple Trees in Canada.</title>
        <authorList>
            <person name="Ellouze W."/>
            <person name="Ilyukhin E."/>
            <person name="Sulman M."/>
            <person name="Ali S."/>
        </authorList>
    </citation>
    <scope>NUCLEOTIDE SEQUENCE [LARGE SCALE GENOMIC DNA]</scope>
    <source>
        <strain evidence="2 3">M45-28</strain>
    </source>
</reference>
<dbReference type="Proteomes" id="UP001521184">
    <property type="component" value="Unassembled WGS sequence"/>
</dbReference>
<organism evidence="2 3">
    <name type="scientific">Diplodia intermedia</name>
    <dbReference type="NCBI Taxonomy" id="856260"/>
    <lineage>
        <taxon>Eukaryota</taxon>
        <taxon>Fungi</taxon>
        <taxon>Dikarya</taxon>
        <taxon>Ascomycota</taxon>
        <taxon>Pezizomycotina</taxon>
        <taxon>Dothideomycetes</taxon>
        <taxon>Dothideomycetes incertae sedis</taxon>
        <taxon>Botryosphaeriales</taxon>
        <taxon>Botryosphaeriaceae</taxon>
        <taxon>Diplodia</taxon>
    </lineage>
</organism>
<dbReference type="EMBL" id="JAKEKT020000059">
    <property type="protein sequence ID" value="KAL1639732.1"/>
    <property type="molecule type" value="Genomic_DNA"/>
</dbReference>
<evidence type="ECO:0000313" key="3">
    <source>
        <dbReference type="Proteomes" id="UP001521184"/>
    </source>
</evidence>
<dbReference type="Gene3D" id="3.40.50.1460">
    <property type="match status" value="1"/>
</dbReference>
<proteinExistence type="predicted"/>
<name>A0ABR3TJK2_9PEZI</name>
<evidence type="ECO:0000259" key="1">
    <source>
        <dbReference type="Pfam" id="PF00656"/>
    </source>
</evidence>
<keyword evidence="3" id="KW-1185">Reference proteome</keyword>
<evidence type="ECO:0000313" key="2">
    <source>
        <dbReference type="EMBL" id="KAL1639732.1"/>
    </source>
</evidence>
<accession>A0ABR3TJK2</accession>
<protein>
    <recommendedName>
        <fullName evidence="1">Peptidase C14 caspase domain-containing protein</fullName>
    </recommendedName>
</protein>